<dbReference type="HOGENOM" id="CLU_114902_0_0_0"/>
<protein>
    <submittedName>
        <fullName evidence="2">Uncharacterized protein</fullName>
    </submittedName>
</protein>
<proteinExistence type="predicted"/>
<sequence>MENLIIITLVQLVATWALVGVSWYSQIIHYPLYKKIKEGFVEYERSHIRRTAFFLSPLMLVEAISAIILVGVSRGELTTFAITNLILLIFIWLATFLFQITQHQKLSVRFSNKILNNLIMSNWVRTLLWTGKGIVMCAYVYYFLVHACRLNLEHIF</sequence>
<dbReference type="AlphaFoldDB" id="F8L896"/>
<dbReference type="STRING" id="331113.SNE_A11420"/>
<gene>
    <name evidence="2" type="ordered locus">SNE_A11420</name>
</gene>
<dbReference type="EMBL" id="FR872582">
    <property type="protein sequence ID" value="CCB89019.1"/>
    <property type="molecule type" value="Genomic_DNA"/>
</dbReference>
<dbReference type="OrthoDB" id="27509at2"/>
<name>F8L896_SIMNZ</name>
<feature type="transmembrane region" description="Helical" evidence="1">
    <location>
        <begin position="6"/>
        <end position="30"/>
    </location>
</feature>
<evidence type="ECO:0000313" key="2">
    <source>
        <dbReference type="EMBL" id="CCB89019.1"/>
    </source>
</evidence>
<feature type="transmembrane region" description="Helical" evidence="1">
    <location>
        <begin position="51"/>
        <end position="72"/>
    </location>
</feature>
<dbReference type="Proteomes" id="UP000000496">
    <property type="component" value="Chromosome gsn.131"/>
</dbReference>
<keyword evidence="1" id="KW-0812">Transmembrane</keyword>
<keyword evidence="3" id="KW-1185">Reference proteome</keyword>
<reference evidence="2 3" key="2">
    <citation type="journal article" date="2011" name="Mol. Biol. Evol.">
        <title>Unity in variety--the pan-genome of the Chlamydiae.</title>
        <authorList>
            <person name="Collingro A."/>
            <person name="Tischler P."/>
            <person name="Weinmaier T."/>
            <person name="Penz T."/>
            <person name="Heinz E."/>
            <person name="Brunham R.C."/>
            <person name="Read T.D."/>
            <person name="Bavoil P.M."/>
            <person name="Sachse K."/>
            <person name="Kahane S."/>
            <person name="Friedman M.G."/>
            <person name="Rattei T."/>
            <person name="Myers G.S."/>
            <person name="Horn M."/>
        </authorList>
    </citation>
    <scope>NUCLEOTIDE SEQUENCE [LARGE SCALE GENOMIC DNA]</scope>
    <source>
        <strain evidence="3">ATCC VR-1471 / Z</strain>
    </source>
</reference>
<organism evidence="2 3">
    <name type="scientific">Simkania negevensis (strain ATCC VR-1471 / DSM 27360 / Z)</name>
    <dbReference type="NCBI Taxonomy" id="331113"/>
    <lineage>
        <taxon>Bacteria</taxon>
        <taxon>Pseudomonadati</taxon>
        <taxon>Chlamydiota</taxon>
        <taxon>Chlamydiia</taxon>
        <taxon>Parachlamydiales</taxon>
        <taxon>Simkaniaceae</taxon>
        <taxon>Simkania</taxon>
    </lineage>
</organism>
<dbReference type="KEGG" id="sng:SNE_A11420"/>
<feature type="transmembrane region" description="Helical" evidence="1">
    <location>
        <begin position="122"/>
        <end position="144"/>
    </location>
</feature>
<keyword evidence="1" id="KW-1133">Transmembrane helix</keyword>
<reference key="1">
    <citation type="journal article" date="2011" name="Mol. Biol. Evol.">
        <title>Unity in variety -- the pan-genome of the Chlamydiae.</title>
        <authorList>
            <person name="Collingro A."/>
            <person name="Tischler P."/>
            <person name="Weinmaier T."/>
            <person name="Penz T."/>
            <person name="Heinz E."/>
            <person name="Brunham R.C."/>
            <person name="Read T.D."/>
            <person name="Bavoil P.M."/>
            <person name="Sachse K."/>
            <person name="Kahane S."/>
            <person name="Friedman M.G."/>
            <person name="Rattei T."/>
            <person name="Myers G.S.A."/>
            <person name="Horn M."/>
        </authorList>
    </citation>
    <scope>NUCLEOTIDE SEQUENCE</scope>
    <source>
        <strain>Z</strain>
    </source>
</reference>
<keyword evidence="1" id="KW-0472">Membrane</keyword>
<feature type="transmembrane region" description="Helical" evidence="1">
    <location>
        <begin position="78"/>
        <end position="101"/>
    </location>
</feature>
<evidence type="ECO:0000313" key="3">
    <source>
        <dbReference type="Proteomes" id="UP000000496"/>
    </source>
</evidence>
<accession>F8L896</accession>
<evidence type="ECO:0000256" key="1">
    <source>
        <dbReference type="SAM" id="Phobius"/>
    </source>
</evidence>
<dbReference type="RefSeq" id="WP_013943486.1">
    <property type="nucleotide sequence ID" value="NC_015713.1"/>
</dbReference>